<organism evidence="1 2">
    <name type="scientific">Nisaea acidiphila</name>
    <dbReference type="NCBI Taxonomy" id="1862145"/>
    <lineage>
        <taxon>Bacteria</taxon>
        <taxon>Pseudomonadati</taxon>
        <taxon>Pseudomonadota</taxon>
        <taxon>Alphaproteobacteria</taxon>
        <taxon>Rhodospirillales</taxon>
        <taxon>Thalassobaculaceae</taxon>
        <taxon>Nisaea</taxon>
    </lineage>
</organism>
<dbReference type="KEGG" id="naci:NUH88_20585"/>
<dbReference type="EMBL" id="CP102480">
    <property type="protein sequence ID" value="UUX49780.1"/>
    <property type="molecule type" value="Genomic_DNA"/>
</dbReference>
<dbReference type="RefSeq" id="WP_257768635.1">
    <property type="nucleotide sequence ID" value="NZ_CP102480.1"/>
</dbReference>
<dbReference type="Proteomes" id="UP001060336">
    <property type="component" value="Chromosome"/>
</dbReference>
<gene>
    <name evidence="1" type="ORF">NUH88_20585</name>
</gene>
<evidence type="ECO:0000313" key="1">
    <source>
        <dbReference type="EMBL" id="UUX49780.1"/>
    </source>
</evidence>
<sequence>MSRGMWILAALLAVIAFATIYQEEFGGGVERPWTACKESMVQQWLSGDCTPREGSRIKIQGQN</sequence>
<evidence type="ECO:0000313" key="2">
    <source>
        <dbReference type="Proteomes" id="UP001060336"/>
    </source>
</evidence>
<proteinExistence type="predicted"/>
<dbReference type="AlphaFoldDB" id="A0A9J7ATY1"/>
<keyword evidence="2" id="KW-1185">Reference proteome</keyword>
<name>A0A9J7ATY1_9PROT</name>
<protein>
    <submittedName>
        <fullName evidence="1">Uncharacterized protein</fullName>
    </submittedName>
</protein>
<accession>A0A9J7ATY1</accession>
<reference evidence="1" key="1">
    <citation type="submission" date="2022-08" db="EMBL/GenBank/DDBJ databases">
        <title>Nisaea acidiphila sp. nov., isolated from a marine algal debris and emended description of the genus Nisaea Urios et al. 2008.</title>
        <authorList>
            <person name="Kwon K."/>
        </authorList>
    </citation>
    <scope>NUCLEOTIDE SEQUENCE</scope>
    <source>
        <strain evidence="1">MEBiC11861</strain>
    </source>
</reference>